<evidence type="ECO:0000256" key="4">
    <source>
        <dbReference type="SAM" id="MobiDB-lite"/>
    </source>
</evidence>
<evidence type="ECO:0000256" key="3">
    <source>
        <dbReference type="ARBA" id="ARBA00022737"/>
    </source>
</evidence>
<dbReference type="GO" id="GO:0048471">
    <property type="term" value="C:perinuclear region of cytoplasm"/>
    <property type="evidence" value="ECO:0007669"/>
    <property type="project" value="TreeGrafter"/>
</dbReference>
<dbReference type="GO" id="GO:0031267">
    <property type="term" value="F:small GTPase binding"/>
    <property type="evidence" value="ECO:0007669"/>
    <property type="project" value="TreeGrafter"/>
</dbReference>
<proteinExistence type="predicted"/>
<dbReference type="SMART" id="SM00368">
    <property type="entry name" value="LRR_RI"/>
    <property type="match status" value="8"/>
</dbReference>
<keyword evidence="3" id="KW-0677">Repeat</keyword>
<comment type="caution">
    <text evidence="5">The sequence shown here is derived from an EMBL/GenBank/DDBJ whole genome shotgun (WGS) entry which is preliminary data.</text>
</comment>
<feature type="compositionally biased region" description="Basic and acidic residues" evidence="4">
    <location>
        <begin position="387"/>
        <end position="411"/>
    </location>
</feature>
<dbReference type="OrthoDB" id="184583at2759"/>
<feature type="compositionally biased region" description="Acidic residues" evidence="4">
    <location>
        <begin position="352"/>
        <end position="386"/>
    </location>
</feature>
<keyword evidence="1" id="KW-0343">GTPase activation</keyword>
<reference evidence="5 6" key="1">
    <citation type="journal article" date="2009" name="Genome Res.">
        <title>Comparative genomic analyses of the human fungal pathogens Coccidioides and their relatives.</title>
        <authorList>
            <person name="Sharpton T.J."/>
            <person name="Stajich J.E."/>
            <person name="Rounsley S.D."/>
            <person name="Gardner M.J."/>
            <person name="Wortman J.R."/>
            <person name="Jordar V.S."/>
            <person name="Maiti R."/>
            <person name="Kodira C.D."/>
            <person name="Neafsey D.E."/>
            <person name="Zeng Q."/>
            <person name="Hung C.-Y."/>
            <person name="McMahan C."/>
            <person name="Muszewska A."/>
            <person name="Grynberg M."/>
            <person name="Mandel M.A."/>
            <person name="Kellner E.M."/>
            <person name="Barker B.M."/>
            <person name="Galgiani J.N."/>
            <person name="Orbach M.J."/>
            <person name="Kirkland T.N."/>
            <person name="Cole G.T."/>
            <person name="Henn M.R."/>
            <person name="Birren B.W."/>
            <person name="Taylor J.W."/>
        </authorList>
    </citation>
    <scope>NUCLEOTIDE SEQUENCE [LARGE SCALE GENOMIC DNA]</scope>
    <source>
        <strain evidence="6">C735</strain>
    </source>
</reference>
<dbReference type="InterPro" id="IPR032675">
    <property type="entry name" value="LRR_dom_sf"/>
</dbReference>
<organism evidence="5 6">
    <name type="scientific">Coccidioides posadasii (strain C735)</name>
    <name type="common">Valley fever fungus</name>
    <dbReference type="NCBI Taxonomy" id="222929"/>
    <lineage>
        <taxon>Eukaryota</taxon>
        <taxon>Fungi</taxon>
        <taxon>Dikarya</taxon>
        <taxon>Ascomycota</taxon>
        <taxon>Pezizomycotina</taxon>
        <taxon>Eurotiomycetes</taxon>
        <taxon>Eurotiomycetidae</taxon>
        <taxon>Onygenales</taxon>
        <taxon>Onygenaceae</taxon>
        <taxon>Coccidioides</taxon>
    </lineage>
</organism>
<dbReference type="InterPro" id="IPR001611">
    <property type="entry name" value="Leu-rich_rpt"/>
</dbReference>
<dbReference type="RefSeq" id="XP_003070857.1">
    <property type="nucleotide sequence ID" value="XM_003070811.1"/>
</dbReference>
<dbReference type="SUPFAM" id="SSF52047">
    <property type="entry name" value="RNI-like"/>
    <property type="match status" value="1"/>
</dbReference>
<dbReference type="CDD" id="cd00116">
    <property type="entry name" value="LRR_RI"/>
    <property type="match status" value="1"/>
</dbReference>
<dbReference type="KEGG" id="cpw:9696351"/>
<dbReference type="VEuPathDB" id="FungiDB:CPC735_039760"/>
<evidence type="ECO:0000313" key="6">
    <source>
        <dbReference type="Proteomes" id="UP000009084"/>
    </source>
</evidence>
<dbReference type="PANTHER" id="PTHR24113">
    <property type="entry name" value="RAN GTPASE-ACTIVATING PROTEIN 1"/>
    <property type="match status" value="1"/>
</dbReference>
<dbReference type="Pfam" id="PF13516">
    <property type="entry name" value="LRR_6"/>
    <property type="match status" value="1"/>
</dbReference>
<dbReference type="InterPro" id="IPR027038">
    <property type="entry name" value="RanGap"/>
</dbReference>
<dbReference type="PANTHER" id="PTHR24113:SF12">
    <property type="entry name" value="RAN GTPASE-ACTIVATING PROTEIN 1"/>
    <property type="match status" value="1"/>
</dbReference>
<dbReference type="GO" id="GO:0005829">
    <property type="term" value="C:cytosol"/>
    <property type="evidence" value="ECO:0007669"/>
    <property type="project" value="TreeGrafter"/>
</dbReference>
<dbReference type="AlphaFoldDB" id="C5P324"/>
<keyword evidence="2" id="KW-0433">Leucine-rich repeat</keyword>
<protein>
    <submittedName>
        <fullName evidence="5">Leucine Rich Repeat family protein</fullName>
    </submittedName>
</protein>
<gene>
    <name evidence="5" type="ORF">CPC735_039760</name>
</gene>
<dbReference type="HOGENOM" id="CLU_028747_3_0_1"/>
<dbReference type="Gene3D" id="3.80.10.10">
    <property type="entry name" value="Ribonuclease Inhibitor"/>
    <property type="match status" value="1"/>
</dbReference>
<accession>C5P324</accession>
<sequence>MAPPSTVFSIQDKGLRFDSATDLEPHIKPLLESDNIVTEIYLGGNTFGVPACELLGKALRTQKKLHTANLADIFTSRLLAEIPQALSFLLNALLDVHTLQTVDLSDNAFGLNTQAPLVEFLQAHVPLRHLLLNNNGLGPKAGTLIADALTELCARKIKARSNPDLGYEVPLLETIVCGRNRLESGSMAAWARAIKAHGKGLRVVKMVQNGIRQDGIKLLLDHGLRHAPELELLDLQDNTFTVSGAIILADTVTGWPSIRELSLGDCYLKGRGWIKVGKAIAKGNNKKLEILRLMYNDINAAGLQILVHAAKNALPLLRRIELNGNKFDEDDESIVELRELLDERKEARGKEDDEEDAWGLDELDELEEESEEEEEEEEEEESEAEEVEKKAEKVVEEAEQAENEKVAQDVDKAVDELGEKLKSTSI</sequence>
<feature type="region of interest" description="Disordered" evidence="4">
    <location>
        <begin position="345"/>
        <end position="411"/>
    </location>
</feature>
<dbReference type="GO" id="GO:0006913">
    <property type="term" value="P:nucleocytoplasmic transport"/>
    <property type="evidence" value="ECO:0007669"/>
    <property type="project" value="TreeGrafter"/>
</dbReference>
<dbReference type="GO" id="GO:0005096">
    <property type="term" value="F:GTPase activator activity"/>
    <property type="evidence" value="ECO:0007669"/>
    <property type="project" value="UniProtKB-KW"/>
</dbReference>
<dbReference type="Proteomes" id="UP000009084">
    <property type="component" value="Unassembled WGS sequence"/>
</dbReference>
<evidence type="ECO:0000313" key="5">
    <source>
        <dbReference type="EMBL" id="EER28712.1"/>
    </source>
</evidence>
<name>C5P324_COCP7</name>
<dbReference type="GO" id="GO:0005634">
    <property type="term" value="C:nucleus"/>
    <property type="evidence" value="ECO:0007669"/>
    <property type="project" value="TreeGrafter"/>
</dbReference>
<dbReference type="EMBL" id="ACFW01000014">
    <property type="protein sequence ID" value="EER28712.1"/>
    <property type="molecule type" value="Genomic_DNA"/>
</dbReference>
<evidence type="ECO:0000256" key="2">
    <source>
        <dbReference type="ARBA" id="ARBA00022614"/>
    </source>
</evidence>
<evidence type="ECO:0000256" key="1">
    <source>
        <dbReference type="ARBA" id="ARBA00022468"/>
    </source>
</evidence>